<feature type="domain" description="tRNA(Ile)-lysidine/2-thiocytidine synthase N-terminal" evidence="4">
    <location>
        <begin position="51"/>
        <end position="223"/>
    </location>
</feature>
<keyword evidence="7" id="KW-1185">Reference proteome</keyword>
<evidence type="ECO:0000259" key="4">
    <source>
        <dbReference type="Pfam" id="PF01171"/>
    </source>
</evidence>
<evidence type="ECO:0000313" key="6">
    <source>
        <dbReference type="EMBL" id="ADV64722.1"/>
    </source>
</evidence>
<keyword evidence="3" id="KW-0547">Nucleotide-binding</keyword>
<gene>
    <name evidence="6" type="ordered locus">Desmu_0403</name>
</gene>
<evidence type="ECO:0000256" key="1">
    <source>
        <dbReference type="ARBA" id="ARBA00022679"/>
    </source>
</evidence>
<feature type="binding site" evidence="3">
    <location>
        <begin position="54"/>
        <end position="56"/>
    </location>
    <ligand>
        <name>ATP</name>
        <dbReference type="ChEBI" id="CHEBI:30616"/>
    </ligand>
</feature>
<dbReference type="GO" id="GO:0002143">
    <property type="term" value="P:tRNA wobble position uridine thiolation"/>
    <property type="evidence" value="ECO:0007669"/>
    <property type="project" value="TreeGrafter"/>
</dbReference>
<dbReference type="PANTHER" id="PTHR11807:SF27">
    <property type="entry name" value="TRNA-5-METHYLURIDINE(54) 2-SULFURTRANSFERASE"/>
    <property type="match status" value="1"/>
</dbReference>
<dbReference type="InterPro" id="IPR011063">
    <property type="entry name" value="TilS/TtcA_N"/>
</dbReference>
<dbReference type="GO" id="GO:0016740">
    <property type="term" value="F:transferase activity"/>
    <property type="evidence" value="ECO:0007669"/>
    <property type="project" value="UniProtKB-KW"/>
</dbReference>
<feature type="binding site" evidence="3">
    <location>
        <position position="85"/>
    </location>
    <ligand>
        <name>ATP</name>
        <dbReference type="ChEBI" id="CHEBI:30616"/>
    </ligand>
</feature>
<dbReference type="GO" id="GO:0005524">
    <property type="term" value="F:ATP binding"/>
    <property type="evidence" value="ECO:0007669"/>
    <property type="project" value="UniProtKB-KW"/>
</dbReference>
<proteinExistence type="predicted"/>
<dbReference type="RefSeq" id="WP_013561944.1">
    <property type="nucleotide sequence ID" value="NC_014961.1"/>
</dbReference>
<feature type="binding site" evidence="2">
    <location>
        <position position="292"/>
    </location>
    <ligand>
        <name>Zn(2+)</name>
        <dbReference type="ChEBI" id="CHEBI:29105"/>
        <label>2</label>
    </ligand>
</feature>
<dbReference type="SUPFAM" id="SSF52402">
    <property type="entry name" value="Adenine nucleotide alpha hydrolases-like"/>
    <property type="match status" value="1"/>
</dbReference>
<keyword evidence="2" id="KW-0862">Zinc</keyword>
<reference evidence="6 7" key="2">
    <citation type="journal article" date="2011" name="Stand. Genomic Sci.">
        <title>Complete genome sequence of Desulfurococcus mucosus type strain (O7/1).</title>
        <authorList>
            <person name="Wirth R."/>
            <person name="Chertkov O."/>
            <person name="Held B."/>
            <person name="Lapidus A."/>
            <person name="Nolan M."/>
            <person name="Lucas S."/>
            <person name="Hammon N."/>
            <person name="Deshpande S."/>
            <person name="Cheng J.F."/>
            <person name="Tapia R."/>
            <person name="Han C."/>
            <person name="Goodwin L."/>
            <person name="Pitluck S."/>
            <person name="Liolios K."/>
            <person name="Ioanna P."/>
            <person name="Ivanova N."/>
            <person name="Mavromatis K."/>
            <person name="Mikhailova N."/>
            <person name="Pati A."/>
            <person name="Chen A."/>
            <person name="Palaniappan K."/>
            <person name="Land M."/>
            <person name="Hauser L."/>
            <person name="Chang Y.J."/>
            <person name="Jeffries C.D."/>
            <person name="Bilek Y."/>
            <person name="Hader T."/>
            <person name="Rohde M."/>
            <person name="Spring S."/>
            <person name="Sikorski J."/>
            <person name="Goker M."/>
            <person name="Woyke T."/>
            <person name="Bristow J."/>
            <person name="Eisen J.A."/>
            <person name="Markowitz V."/>
            <person name="Hugenholtz P."/>
            <person name="Kyrpides N.C."/>
            <person name="Klenk H.P."/>
        </authorList>
    </citation>
    <scope>NUCLEOTIDE SEQUENCE [LARGE SCALE GENOMIC DNA]</scope>
    <source>
        <strain evidence="7">ATCC 35584 / DSM 2162 / JCM 9187 / O7/1</strain>
    </source>
</reference>
<feature type="binding site" evidence="2">
    <location>
        <position position="23"/>
    </location>
    <ligand>
        <name>Zn(2+)</name>
        <dbReference type="ChEBI" id="CHEBI:29105"/>
        <label>1</label>
    </ligand>
</feature>
<dbReference type="InterPro" id="IPR035107">
    <property type="entry name" value="tRNA_thiolation_TtcA_Ctu1"/>
</dbReference>
<feature type="binding site" evidence="2">
    <location>
        <position position="7"/>
    </location>
    <ligand>
        <name>Zn(2+)</name>
        <dbReference type="ChEBI" id="CHEBI:29105"/>
        <label>1</label>
    </ligand>
</feature>
<accession>E8R896</accession>
<dbReference type="EMBL" id="CP002363">
    <property type="protein sequence ID" value="ADV64722.1"/>
    <property type="molecule type" value="Genomic_DNA"/>
</dbReference>
<dbReference type="InterPro" id="IPR054306">
    <property type="entry name" value="TtuA-like_LIM_N"/>
</dbReference>
<feature type="binding site" evidence="3">
    <location>
        <position position="167"/>
    </location>
    <ligand>
        <name>ATP</name>
        <dbReference type="ChEBI" id="CHEBI:30616"/>
    </ligand>
</feature>
<dbReference type="OrthoDB" id="33422at2157"/>
<dbReference type="GeneID" id="10153096"/>
<feature type="binding site" evidence="2">
    <location>
        <position position="4"/>
    </location>
    <ligand>
        <name>Zn(2+)</name>
        <dbReference type="ChEBI" id="CHEBI:29105"/>
        <label>1</label>
    </ligand>
</feature>
<dbReference type="HOGENOM" id="CLU_026481_1_1_2"/>
<evidence type="ECO:0000313" key="7">
    <source>
        <dbReference type="Proteomes" id="UP000001068"/>
    </source>
</evidence>
<evidence type="ECO:0000259" key="5">
    <source>
        <dbReference type="Pfam" id="PF22082"/>
    </source>
</evidence>
<dbReference type="Gene3D" id="3.40.50.620">
    <property type="entry name" value="HUPs"/>
    <property type="match status" value="1"/>
</dbReference>
<dbReference type="AlphaFoldDB" id="E8R896"/>
<dbReference type="PIRSF" id="PIRSF004976">
    <property type="entry name" value="ATPase_YdaO"/>
    <property type="match status" value="1"/>
</dbReference>
<dbReference type="GO" id="GO:0000049">
    <property type="term" value="F:tRNA binding"/>
    <property type="evidence" value="ECO:0007669"/>
    <property type="project" value="TreeGrafter"/>
</dbReference>
<sequence>MAKCRRCGREAGYRVSYAKLWLCGEHFKEYVEERVVETVVRHGMTGGGGRVVVAVSGGVDSMSLLAITAKRRVEMGVEKIVGVHVNLGIEGYSDLAEAAVREYCGSLGVECTVLRLRDILGVGLPELASRAGRPPCSVCGLVKRYLITAYAVATGASAVFTGHHLDDAARYMLKDLYVGDFKSLAGLKPAVREPGLPVKAKPLITLGKKDIEAYAELAGVPHLEAPCPFKHSTGVEEAAEGFLKALEREHPGARLILLSSMLKLIEGYIEPVEKETYRRCSVCGMPSRSSVCSFCRLTERTLGEPMGGRVLRSLSQPVFS</sequence>
<feature type="binding site" evidence="3">
    <location>
        <position position="60"/>
    </location>
    <ligand>
        <name>ATP</name>
        <dbReference type="ChEBI" id="CHEBI:30616"/>
    </ligand>
</feature>
<keyword evidence="1" id="KW-0808">Transferase</keyword>
<name>E8R896_DESM0</name>
<dbReference type="GO" id="GO:0046872">
    <property type="term" value="F:metal ion binding"/>
    <property type="evidence" value="ECO:0007669"/>
    <property type="project" value="UniProtKB-KW"/>
</dbReference>
<dbReference type="InterPro" id="IPR014729">
    <property type="entry name" value="Rossmann-like_a/b/a_fold"/>
</dbReference>
<feature type="binding site" evidence="2">
    <location>
        <position position="295"/>
    </location>
    <ligand>
        <name>Zn(2+)</name>
        <dbReference type="ChEBI" id="CHEBI:29105"/>
        <label>2</label>
    </ligand>
</feature>
<dbReference type="PANTHER" id="PTHR11807">
    <property type="entry name" value="ATPASES OF THE PP SUPERFAMILY-RELATED"/>
    <property type="match status" value="1"/>
</dbReference>
<keyword evidence="3" id="KW-0067">ATP-binding</keyword>
<evidence type="ECO:0000256" key="2">
    <source>
        <dbReference type="PIRSR" id="PIRSR004976-50"/>
    </source>
</evidence>
<dbReference type="GO" id="GO:0002144">
    <property type="term" value="C:cytosolic tRNA wobble base thiouridylase complex"/>
    <property type="evidence" value="ECO:0007669"/>
    <property type="project" value="TreeGrafter"/>
</dbReference>
<feature type="binding site" evidence="2">
    <location>
        <position position="26"/>
    </location>
    <ligand>
        <name>Zn(2+)</name>
        <dbReference type="ChEBI" id="CHEBI:29105"/>
        <label>1</label>
    </ligand>
</feature>
<dbReference type="KEGG" id="dmu:Desmu_0403"/>
<feature type="binding site" evidence="3">
    <location>
        <position position="162"/>
    </location>
    <ligand>
        <name>ATP</name>
        <dbReference type="ChEBI" id="CHEBI:30616"/>
    </ligand>
</feature>
<keyword evidence="2" id="KW-0479">Metal-binding</keyword>
<feature type="domain" description="2-thiouridine synthetase TtuA-like N-terminal LIM" evidence="5">
    <location>
        <begin position="3"/>
        <end position="27"/>
    </location>
</feature>
<dbReference type="Proteomes" id="UP000001068">
    <property type="component" value="Chromosome"/>
</dbReference>
<dbReference type="STRING" id="765177.Desmu_0403"/>
<dbReference type="Pfam" id="PF01171">
    <property type="entry name" value="ATP_bind_3"/>
    <property type="match status" value="1"/>
</dbReference>
<reference evidence="7" key="1">
    <citation type="submission" date="2010-11" db="EMBL/GenBank/DDBJ databases">
        <title>The complete genome of Desulfurococcus mucosus DSM 2162.</title>
        <authorList>
            <consortium name="US DOE Joint Genome Institute (JGI-PGF)"/>
            <person name="Lucas S."/>
            <person name="Copeland A."/>
            <person name="Lapidus A."/>
            <person name="Bruce D."/>
            <person name="Goodwin L."/>
            <person name="Pitluck S."/>
            <person name="Kyrpides N."/>
            <person name="Mavromatis K."/>
            <person name="Pagani I."/>
            <person name="Ivanova N."/>
            <person name="Ovchinnikova G."/>
            <person name="Chertkov O."/>
            <person name="Held B."/>
            <person name="Brettin T."/>
            <person name="Detter J.C."/>
            <person name="Tapia R."/>
            <person name="Han C."/>
            <person name="Land M."/>
            <person name="Hauser L."/>
            <person name="Markowitz V."/>
            <person name="Cheng J.-F."/>
            <person name="Hugenholtz P."/>
            <person name="Woyke T."/>
            <person name="Wu D."/>
            <person name="Wirth R."/>
            <person name="Bilek Y."/>
            <person name="Hader T."/>
            <person name="Klenk H.-P."/>
            <person name="Eisen J.A."/>
        </authorList>
    </citation>
    <scope>NUCLEOTIDE SEQUENCE [LARGE SCALE GENOMIC DNA]</scope>
    <source>
        <strain evidence="7">ATCC 35584 / DSM 2162 / JCM 9187 / O7/1</strain>
    </source>
</reference>
<evidence type="ECO:0000256" key="3">
    <source>
        <dbReference type="PIRSR" id="PIRSR004976-51"/>
    </source>
</evidence>
<feature type="binding site" evidence="2">
    <location>
        <position position="280"/>
    </location>
    <ligand>
        <name>Zn(2+)</name>
        <dbReference type="ChEBI" id="CHEBI:29105"/>
        <label>2</label>
    </ligand>
</feature>
<feature type="binding site" evidence="2">
    <location>
        <position position="283"/>
    </location>
    <ligand>
        <name>Zn(2+)</name>
        <dbReference type="ChEBI" id="CHEBI:29105"/>
        <label>2</label>
    </ligand>
</feature>
<dbReference type="Pfam" id="PF22082">
    <property type="entry name" value="TtuA_LIM_N"/>
    <property type="match status" value="1"/>
</dbReference>
<organism evidence="6 7">
    <name type="scientific">Desulfurococcus mucosus (strain ATCC 35584 / DSM 2162 / JCM 9187 / O7/1)</name>
    <dbReference type="NCBI Taxonomy" id="765177"/>
    <lineage>
        <taxon>Archaea</taxon>
        <taxon>Thermoproteota</taxon>
        <taxon>Thermoprotei</taxon>
        <taxon>Desulfurococcales</taxon>
        <taxon>Desulfurococcaceae</taxon>
        <taxon>Desulfurococcus</taxon>
    </lineage>
</organism>
<dbReference type="eggNOG" id="arCOG00042">
    <property type="taxonomic scope" value="Archaea"/>
</dbReference>
<protein>
    <submittedName>
        <fullName evidence="6">PP-loop domain protein</fullName>
    </submittedName>
</protein>